<protein>
    <submittedName>
        <fullName evidence="1">Uncharacterized protein</fullName>
    </submittedName>
</protein>
<reference evidence="1" key="1">
    <citation type="submission" date="2022-07" db="EMBL/GenBank/DDBJ databases">
        <title>Phylogenomic reconstructions and comparative analyses of Kickxellomycotina fungi.</title>
        <authorList>
            <person name="Reynolds N.K."/>
            <person name="Stajich J.E."/>
            <person name="Barry K."/>
            <person name="Grigoriev I.V."/>
            <person name="Crous P."/>
            <person name="Smith M.E."/>
        </authorList>
    </citation>
    <scope>NUCLEOTIDE SEQUENCE</scope>
    <source>
        <strain evidence="1">BCRC 34780</strain>
    </source>
</reference>
<feature type="non-terminal residue" evidence="1">
    <location>
        <position position="604"/>
    </location>
</feature>
<comment type="caution">
    <text evidence="1">The sequence shown here is derived from an EMBL/GenBank/DDBJ whole genome shotgun (WGS) entry which is preliminary data.</text>
</comment>
<evidence type="ECO:0000313" key="2">
    <source>
        <dbReference type="Proteomes" id="UP001140087"/>
    </source>
</evidence>
<name>A0ACC1L6P3_9FUNG</name>
<gene>
    <name evidence="1" type="ORF">H4R21_002606</name>
</gene>
<organism evidence="1 2">
    <name type="scientific">Coemansia helicoidea</name>
    <dbReference type="NCBI Taxonomy" id="1286919"/>
    <lineage>
        <taxon>Eukaryota</taxon>
        <taxon>Fungi</taxon>
        <taxon>Fungi incertae sedis</taxon>
        <taxon>Zoopagomycota</taxon>
        <taxon>Kickxellomycotina</taxon>
        <taxon>Kickxellomycetes</taxon>
        <taxon>Kickxellales</taxon>
        <taxon>Kickxellaceae</taxon>
        <taxon>Coemansia</taxon>
    </lineage>
</organism>
<dbReference type="EMBL" id="JANBUN010000689">
    <property type="protein sequence ID" value="KAJ2801957.1"/>
    <property type="molecule type" value="Genomic_DNA"/>
</dbReference>
<keyword evidence="2" id="KW-1185">Reference proteome</keyword>
<proteinExistence type="predicted"/>
<accession>A0ACC1L6P3</accession>
<evidence type="ECO:0000313" key="1">
    <source>
        <dbReference type="EMBL" id="KAJ2801957.1"/>
    </source>
</evidence>
<dbReference type="Proteomes" id="UP001140087">
    <property type="component" value="Unassembled WGS sequence"/>
</dbReference>
<sequence length="604" mass="63949">MADDEEQQHKTMIKQLTDLDDHQLDEQAGLFMHPRRKSLRTETTPRPLSQPFFQPLQVFPDVLSVSAMVERQGQKDHKGQQQQQQQRDHAEPSAHAQQQPSATPGDKAAAAPASNSAAVPAAGTPGPMPPTSLLAQYPRGLAVQMPQTGGASDSAVGRDARGKPGLRSVSLTRIAAERAEAAAGRPTNGSDMPRRDGAGGADPSRAKRQGAPPTIESPLLPRASTPLETPAEDGERQLGAETSRASRVSKRAGKRAAGPGGGSDGRGPQALGGRFFGRRANTSSRGSEEENSEGDEQFIYRHSRSSLQVSSIPEECYDERSEQTAKRRTNRHRLLTYLGEQRDSVGRAGASATPTGSYVYGTGAPPSSAGNGRQARRTARAGRGGGAAGGSSVATNPASASGYTHQASISNGAPGHQHRFSILAQPNNDFGMSSEESDMDAEPAGLRSTYNAAMYSRRNSRRQQANIYYGSSEDMPETAPLFRRRNARRKRTSACAQALRALGVAALALASLLALVALFNMTSAPLADVEATKVTNILATEKELLFILHVQATNPNIREVLVERVEIGVFAAAAISNGTADGGASIAAANETRQAILLGNVFEL</sequence>